<evidence type="ECO:0000256" key="1">
    <source>
        <dbReference type="ARBA" id="ARBA00004651"/>
    </source>
</evidence>
<reference evidence="10 11" key="1">
    <citation type="journal article" date="2015" name="Nature">
        <title>rRNA introns, odd ribosomes, and small enigmatic genomes across a large radiation of phyla.</title>
        <authorList>
            <person name="Brown C.T."/>
            <person name="Hug L.A."/>
            <person name="Thomas B.C."/>
            <person name="Sharon I."/>
            <person name="Castelle C.J."/>
            <person name="Singh A."/>
            <person name="Wilkins M.J."/>
            <person name="Williams K.H."/>
            <person name="Banfield J.F."/>
        </authorList>
    </citation>
    <scope>NUCLEOTIDE SEQUENCE [LARGE SCALE GENOMIC DNA]</scope>
</reference>
<dbReference type="Proteomes" id="UP000033995">
    <property type="component" value="Unassembled WGS sequence"/>
</dbReference>
<keyword evidence="6 8" id="KW-1133">Transmembrane helix</keyword>
<keyword evidence="4 10" id="KW-0808">Transferase</keyword>
<evidence type="ECO:0000256" key="2">
    <source>
        <dbReference type="ARBA" id="ARBA00022475"/>
    </source>
</evidence>
<evidence type="ECO:0000259" key="9">
    <source>
        <dbReference type="Pfam" id="PF13231"/>
    </source>
</evidence>
<comment type="caution">
    <text evidence="10">The sequence shown here is derived from an EMBL/GenBank/DDBJ whole genome shotgun (WGS) entry which is preliminary data.</text>
</comment>
<keyword evidence="3" id="KW-0328">Glycosyltransferase</keyword>
<keyword evidence="5 8" id="KW-0812">Transmembrane</keyword>
<feature type="transmembrane region" description="Helical" evidence="8">
    <location>
        <begin position="347"/>
        <end position="366"/>
    </location>
</feature>
<evidence type="ECO:0000256" key="6">
    <source>
        <dbReference type="ARBA" id="ARBA00022989"/>
    </source>
</evidence>
<feature type="transmembrane region" description="Helical" evidence="8">
    <location>
        <begin position="101"/>
        <end position="117"/>
    </location>
</feature>
<feature type="transmembrane region" description="Helical" evidence="8">
    <location>
        <begin position="149"/>
        <end position="178"/>
    </location>
</feature>
<evidence type="ECO:0000313" key="10">
    <source>
        <dbReference type="EMBL" id="KKP48344.1"/>
    </source>
</evidence>
<dbReference type="PANTHER" id="PTHR33908">
    <property type="entry name" value="MANNOSYLTRANSFERASE YKCB-RELATED"/>
    <property type="match status" value="1"/>
</dbReference>
<evidence type="ECO:0000256" key="7">
    <source>
        <dbReference type="ARBA" id="ARBA00023136"/>
    </source>
</evidence>
<evidence type="ECO:0000313" key="11">
    <source>
        <dbReference type="Proteomes" id="UP000033995"/>
    </source>
</evidence>
<sequence length="499" mass="56682">MPKYLTFSDGAKVADIAKNIAQGNGYGSTFSSFGADKEILNHLSLNVFPAWGRHPLMPFSVAIFYKLFGVGDLGLILTSTFFYLLSIIGIYLLAKNIFNENIGFISALSFIFIPIFWEYALTGASESLFILEIVLTFLFLTLKNKRLHILGLVVAGLSYFTRPQGFILIVGALTYYFLISSKSIKLVFFKLILAVVIGIAIDLTLFTKLTGKTFFYSILSKGVDVSVLYTPSLSGTTGLRTQVDAKDLLISNSLEVGKKVFYNFYNLYKLMPDIMPSSIFVLFMLSLFIKEEEKKINYIKYTFLFMFLLTILSTSVSIPFFRYLHPFVPLLLIFAISTLSKIVKIKFVYLLVFIYLIANSLGILFLDSRFISNTKNTSKPPVYVLMSQILKDNTSSNDVVVTNLDTWGSWYGERKTVWFPVDPKVIAESDFDAIYLTSYKMDDENYYMGDDWRKIFNNSENQTVLSQYKLEKEFMINAEDTYENEPANAVLLVKKVSSN</sequence>
<organism evidence="10 11">
    <name type="scientific">Candidatus Woesebacteria bacterium GW2011_GWA2_33_28</name>
    <dbReference type="NCBI Taxonomy" id="1618561"/>
    <lineage>
        <taxon>Bacteria</taxon>
        <taxon>Candidatus Woeseibacteriota</taxon>
    </lineage>
</organism>
<name>A0A0F9ZVT7_9BACT</name>
<gene>
    <name evidence="10" type="ORF">UR38_C0001G0140</name>
</gene>
<dbReference type="Pfam" id="PF13231">
    <property type="entry name" value="PMT_2"/>
    <property type="match status" value="1"/>
</dbReference>
<feature type="transmembrane region" description="Helical" evidence="8">
    <location>
        <begin position="324"/>
        <end position="340"/>
    </location>
</feature>
<proteinExistence type="predicted"/>
<feature type="transmembrane region" description="Helical" evidence="8">
    <location>
        <begin position="270"/>
        <end position="289"/>
    </location>
</feature>
<feature type="transmembrane region" description="Helical" evidence="8">
    <location>
        <begin position="301"/>
        <end position="318"/>
    </location>
</feature>
<dbReference type="InterPro" id="IPR038731">
    <property type="entry name" value="RgtA/B/C-like"/>
</dbReference>
<evidence type="ECO:0000256" key="8">
    <source>
        <dbReference type="SAM" id="Phobius"/>
    </source>
</evidence>
<dbReference type="GO" id="GO:0009103">
    <property type="term" value="P:lipopolysaccharide biosynthetic process"/>
    <property type="evidence" value="ECO:0007669"/>
    <property type="project" value="UniProtKB-ARBA"/>
</dbReference>
<feature type="transmembrane region" description="Helical" evidence="8">
    <location>
        <begin position="184"/>
        <end position="206"/>
    </location>
</feature>
<dbReference type="GO" id="GO:0016763">
    <property type="term" value="F:pentosyltransferase activity"/>
    <property type="evidence" value="ECO:0007669"/>
    <property type="project" value="TreeGrafter"/>
</dbReference>
<evidence type="ECO:0000256" key="4">
    <source>
        <dbReference type="ARBA" id="ARBA00022679"/>
    </source>
</evidence>
<protein>
    <submittedName>
        <fullName evidence="10">4-amino-4-deoxy-L-arabinose transferase-like protein glycosyltransferase of PMT family</fullName>
    </submittedName>
</protein>
<dbReference type="InterPro" id="IPR050297">
    <property type="entry name" value="LipidA_mod_glycosyltrf_83"/>
</dbReference>
<comment type="subcellular location">
    <subcellularLocation>
        <location evidence="1">Cell membrane</location>
        <topology evidence="1">Multi-pass membrane protein</topology>
    </subcellularLocation>
</comment>
<feature type="domain" description="Glycosyltransferase RgtA/B/C/D-like" evidence="9">
    <location>
        <begin position="55"/>
        <end position="197"/>
    </location>
</feature>
<evidence type="ECO:0000256" key="5">
    <source>
        <dbReference type="ARBA" id="ARBA00022692"/>
    </source>
</evidence>
<dbReference type="EMBL" id="LBOZ01000001">
    <property type="protein sequence ID" value="KKP48344.1"/>
    <property type="molecule type" value="Genomic_DNA"/>
</dbReference>
<keyword evidence="7 8" id="KW-0472">Membrane</keyword>
<evidence type="ECO:0000256" key="3">
    <source>
        <dbReference type="ARBA" id="ARBA00022676"/>
    </source>
</evidence>
<dbReference type="AlphaFoldDB" id="A0A0F9ZVT7"/>
<feature type="transmembrane region" description="Helical" evidence="8">
    <location>
        <begin position="73"/>
        <end position="94"/>
    </location>
</feature>
<dbReference type="PANTHER" id="PTHR33908:SF11">
    <property type="entry name" value="MEMBRANE PROTEIN"/>
    <property type="match status" value="1"/>
</dbReference>
<keyword evidence="2" id="KW-1003">Cell membrane</keyword>
<accession>A0A0F9ZVT7</accession>
<dbReference type="GO" id="GO:0005886">
    <property type="term" value="C:plasma membrane"/>
    <property type="evidence" value="ECO:0007669"/>
    <property type="project" value="UniProtKB-SubCell"/>
</dbReference>